<dbReference type="InParanoid" id="G4TAV3"/>
<organism evidence="8 9">
    <name type="scientific">Serendipita indica (strain DSM 11827)</name>
    <name type="common">Root endophyte fungus</name>
    <name type="synonym">Piriformospora indica</name>
    <dbReference type="NCBI Taxonomy" id="1109443"/>
    <lineage>
        <taxon>Eukaryota</taxon>
        <taxon>Fungi</taxon>
        <taxon>Dikarya</taxon>
        <taxon>Basidiomycota</taxon>
        <taxon>Agaricomycotina</taxon>
        <taxon>Agaricomycetes</taxon>
        <taxon>Sebacinales</taxon>
        <taxon>Serendipitaceae</taxon>
        <taxon>Serendipita</taxon>
    </lineage>
</organism>
<feature type="compositionally biased region" description="Polar residues" evidence="5">
    <location>
        <begin position="539"/>
        <end position="550"/>
    </location>
</feature>
<proteinExistence type="predicted"/>
<dbReference type="InterPro" id="IPR051694">
    <property type="entry name" value="Immunoregulatory_rcpt-like"/>
</dbReference>
<accession>G4TAV3</accession>
<feature type="region of interest" description="Disordered" evidence="5">
    <location>
        <begin position="521"/>
        <end position="550"/>
    </location>
</feature>
<evidence type="ECO:0000256" key="3">
    <source>
        <dbReference type="ARBA" id="ARBA00022989"/>
    </source>
</evidence>
<feature type="signal peptide" evidence="7">
    <location>
        <begin position="1"/>
        <end position="27"/>
    </location>
</feature>
<evidence type="ECO:0000256" key="4">
    <source>
        <dbReference type="ARBA" id="ARBA00023136"/>
    </source>
</evidence>
<dbReference type="HOGENOM" id="CLU_417440_0_0_1"/>
<keyword evidence="3 6" id="KW-1133">Transmembrane helix</keyword>
<keyword evidence="2 6" id="KW-0812">Transmembrane</keyword>
<dbReference type="GO" id="GO:0016020">
    <property type="term" value="C:membrane"/>
    <property type="evidence" value="ECO:0007669"/>
    <property type="project" value="UniProtKB-SubCell"/>
</dbReference>
<feature type="region of interest" description="Disordered" evidence="5">
    <location>
        <begin position="410"/>
        <end position="485"/>
    </location>
</feature>
<sequence length="657" mass="70834">MSAFSGRSPSFWLLLLCTSLLLDVVLAAEYRVDDVASGITYSGGWQQGAGCTGCFAKPNKDNAYGGTWHDSTRGSGAANYFEYTFTGDAVSVYGIFINIVARNYTFTTNVDLTLSIDGQLVDTFKHQPEDTNSYAYNQLSVSVNGLPARPHTLRVELQPSSNFLFDYLVYNTPDVTGSTSSSSSSRSSSSSTSSSTTQSSTSTSTSTSRRSSFSTLGPVTLADDPVTTPLPTQANSNSDPQTTTTKSSNLGVIIGAVIGGFGALLLLLFLIFFFCFRRKQRQIRQQFEQNHKEAYDSNPVFDGSQSQPLVSMTGFGPNYSSNGMANYYNSGAHGGQMNDMVNPFVPGNGTVVVPPLSTIERLGENGVDYSNLNSKQRMMLDHTQPYTSLQQPTYPPQPLRQSNVPIWVRNLSDDGDMSSHTGALSDDSSPGGLRSFVPSRMQRQSESNHGGARRGPRTASASETSGYLETESDSTSNANSRGAYSGIVGRSSMEKGYATSISSPSNQGHTVPLQHLSQSFHPLQNHPYANPDSYRQPESGISANATNPSAFSHNQTQAYAQLVEQKERRTREEQEAVDELAFIHSAGTNEDSHRLSMGTTAYTYTDGGLVDRRAPSAPPPYIRSPPLPDAPVPSVDVSVLNGGVPPVPPLREKAGWV</sequence>
<evidence type="ECO:0000313" key="8">
    <source>
        <dbReference type="EMBL" id="CCA68481.1"/>
    </source>
</evidence>
<feature type="transmembrane region" description="Helical" evidence="6">
    <location>
        <begin position="250"/>
        <end position="276"/>
    </location>
</feature>
<dbReference type="Proteomes" id="UP000007148">
    <property type="component" value="Unassembled WGS sequence"/>
</dbReference>
<feature type="region of interest" description="Disordered" evidence="5">
    <location>
        <begin position="176"/>
        <end position="246"/>
    </location>
</feature>
<evidence type="ECO:0000256" key="1">
    <source>
        <dbReference type="ARBA" id="ARBA00004167"/>
    </source>
</evidence>
<protein>
    <submittedName>
        <fullName evidence="8">Uncharacterized protein</fullName>
    </submittedName>
</protein>
<dbReference type="Gene3D" id="2.60.120.260">
    <property type="entry name" value="Galactose-binding domain-like"/>
    <property type="match status" value="1"/>
</dbReference>
<evidence type="ECO:0000256" key="7">
    <source>
        <dbReference type="SAM" id="SignalP"/>
    </source>
</evidence>
<dbReference type="AlphaFoldDB" id="G4TAV3"/>
<gene>
    <name evidence="8" type="ORF">PIIN_02345</name>
</gene>
<dbReference type="PANTHER" id="PTHR15549">
    <property type="entry name" value="PAIRED IMMUNOGLOBULIN-LIKE TYPE 2 RECEPTOR"/>
    <property type="match status" value="1"/>
</dbReference>
<evidence type="ECO:0000256" key="5">
    <source>
        <dbReference type="SAM" id="MobiDB-lite"/>
    </source>
</evidence>
<dbReference type="EMBL" id="CAFZ01000033">
    <property type="protein sequence ID" value="CCA68481.1"/>
    <property type="molecule type" value="Genomic_DNA"/>
</dbReference>
<feature type="compositionally biased region" description="Low complexity" evidence="5">
    <location>
        <begin position="178"/>
        <end position="215"/>
    </location>
</feature>
<comment type="caution">
    <text evidence="8">The sequence shown here is derived from an EMBL/GenBank/DDBJ whole genome shotgun (WGS) entry which is preliminary data.</text>
</comment>
<keyword evidence="7" id="KW-0732">Signal</keyword>
<dbReference type="GO" id="GO:0071944">
    <property type="term" value="C:cell periphery"/>
    <property type="evidence" value="ECO:0007669"/>
    <property type="project" value="UniProtKB-ARBA"/>
</dbReference>
<name>G4TAV3_SERID</name>
<feature type="compositionally biased region" description="Polar residues" evidence="5">
    <location>
        <begin position="418"/>
        <end position="428"/>
    </location>
</feature>
<feature type="compositionally biased region" description="Polar residues" evidence="5">
    <location>
        <begin position="459"/>
        <end position="482"/>
    </location>
</feature>
<dbReference type="OrthoDB" id="2758521at2759"/>
<keyword evidence="9" id="KW-1185">Reference proteome</keyword>
<evidence type="ECO:0000256" key="6">
    <source>
        <dbReference type="SAM" id="Phobius"/>
    </source>
</evidence>
<evidence type="ECO:0000256" key="2">
    <source>
        <dbReference type="ARBA" id="ARBA00022692"/>
    </source>
</evidence>
<keyword evidence="4 6" id="KW-0472">Membrane</keyword>
<dbReference type="PANTHER" id="PTHR15549:SF26">
    <property type="entry name" value="AXIAL BUDDING PATTERN PROTEIN 2-RELATED"/>
    <property type="match status" value="1"/>
</dbReference>
<feature type="chain" id="PRO_5003468329" evidence="7">
    <location>
        <begin position="28"/>
        <end position="657"/>
    </location>
</feature>
<feature type="compositionally biased region" description="Polar residues" evidence="5">
    <location>
        <begin position="229"/>
        <end position="246"/>
    </location>
</feature>
<reference evidence="8 9" key="1">
    <citation type="journal article" date="2011" name="PLoS Pathog.">
        <title>Endophytic Life Strategies Decoded by Genome and Transcriptome Analyses of the Mutualistic Root Symbiont Piriformospora indica.</title>
        <authorList>
            <person name="Zuccaro A."/>
            <person name="Lahrmann U."/>
            <person name="Guldener U."/>
            <person name="Langen G."/>
            <person name="Pfiffi S."/>
            <person name="Biedenkopf D."/>
            <person name="Wong P."/>
            <person name="Samans B."/>
            <person name="Grimm C."/>
            <person name="Basiewicz M."/>
            <person name="Murat C."/>
            <person name="Martin F."/>
            <person name="Kogel K.H."/>
        </authorList>
    </citation>
    <scope>NUCLEOTIDE SEQUENCE [LARGE SCALE GENOMIC DNA]</scope>
    <source>
        <strain evidence="8 9">DSM 11827</strain>
    </source>
</reference>
<comment type="subcellular location">
    <subcellularLocation>
        <location evidence="1">Membrane</location>
        <topology evidence="1">Single-pass membrane protein</topology>
    </subcellularLocation>
</comment>
<evidence type="ECO:0000313" key="9">
    <source>
        <dbReference type="Proteomes" id="UP000007148"/>
    </source>
</evidence>